<name>A0ABU9C1F2_9BURK</name>
<dbReference type="Proteomes" id="UP001379945">
    <property type="component" value="Unassembled WGS sequence"/>
</dbReference>
<dbReference type="GO" id="GO:0016740">
    <property type="term" value="F:transferase activity"/>
    <property type="evidence" value="ECO:0007669"/>
    <property type="project" value="UniProtKB-KW"/>
</dbReference>
<accession>A0ABU9C1F2</accession>
<gene>
    <name evidence="1" type="ORF">AACH00_04840</name>
</gene>
<reference evidence="1 2" key="1">
    <citation type="submission" date="2024-04" db="EMBL/GenBank/DDBJ databases">
        <title>Novel species of the genus Ideonella isolated from streams.</title>
        <authorList>
            <person name="Lu H."/>
        </authorList>
    </citation>
    <scope>NUCLEOTIDE SEQUENCE [LARGE SCALE GENOMIC DNA]</scope>
    <source>
        <strain evidence="1 2">LYT19W</strain>
    </source>
</reference>
<dbReference type="SUPFAM" id="SSF53756">
    <property type="entry name" value="UDP-Glycosyltransferase/glycogen phosphorylase"/>
    <property type="match status" value="1"/>
</dbReference>
<dbReference type="RefSeq" id="WP_341397952.1">
    <property type="nucleotide sequence ID" value="NZ_JBBUTI010000003.1"/>
</dbReference>
<protein>
    <submittedName>
        <fullName evidence="1">Glycosyl transferase</fullName>
    </submittedName>
</protein>
<organism evidence="1 2">
    <name type="scientific">Ideonella margarita</name>
    <dbReference type="NCBI Taxonomy" id="2984191"/>
    <lineage>
        <taxon>Bacteria</taxon>
        <taxon>Pseudomonadati</taxon>
        <taxon>Pseudomonadota</taxon>
        <taxon>Betaproteobacteria</taxon>
        <taxon>Burkholderiales</taxon>
        <taxon>Sphaerotilaceae</taxon>
        <taxon>Ideonella</taxon>
    </lineage>
</organism>
<evidence type="ECO:0000313" key="1">
    <source>
        <dbReference type="EMBL" id="MEK8045669.1"/>
    </source>
</evidence>
<evidence type="ECO:0000313" key="2">
    <source>
        <dbReference type="Proteomes" id="UP001379945"/>
    </source>
</evidence>
<comment type="caution">
    <text evidence="1">The sequence shown here is derived from an EMBL/GenBank/DDBJ whole genome shotgun (WGS) entry which is preliminary data.</text>
</comment>
<keyword evidence="1" id="KW-0808">Transferase</keyword>
<dbReference type="Gene3D" id="3.40.50.2000">
    <property type="entry name" value="Glycogen Phosphorylase B"/>
    <property type="match status" value="1"/>
</dbReference>
<keyword evidence="2" id="KW-1185">Reference proteome</keyword>
<dbReference type="InterPro" id="IPR013969">
    <property type="entry name" value="Oligosacch_biosynth_Alg14"/>
</dbReference>
<dbReference type="EMBL" id="JBBUTI010000003">
    <property type="protein sequence ID" value="MEK8045669.1"/>
    <property type="molecule type" value="Genomic_DNA"/>
</dbReference>
<sequence length="148" mass="16099">MKKVLAVASTGGHWVQLMRLCPVWQDCKVSYITTSKDARVTVPGRLHVVADANRWERLKMALMFLQVAKVLLIERPDVVITTGAAPGLAAVALGRLVGAKTIWVDSIANSEELSGSGRIAKRFASVCLTQWPHLATDKDGVEHWGAVL</sequence>
<dbReference type="Pfam" id="PF08660">
    <property type="entry name" value="Alg14"/>
    <property type="match status" value="1"/>
</dbReference>
<proteinExistence type="predicted"/>